<evidence type="ECO:0000256" key="9">
    <source>
        <dbReference type="ARBA" id="ARBA00023211"/>
    </source>
</evidence>
<dbReference type="Pfam" id="PF22617">
    <property type="entry name" value="HCS_D2"/>
    <property type="match status" value="1"/>
</dbReference>
<dbReference type="PANTHER" id="PTHR10277:SF9">
    <property type="entry name" value="2-ISOPROPYLMALATE SYNTHASE 1, CHLOROPLASTIC-RELATED"/>
    <property type="match status" value="1"/>
</dbReference>
<dbReference type="SMART" id="SM00917">
    <property type="entry name" value="LeuA_dimer"/>
    <property type="match status" value="1"/>
</dbReference>
<dbReference type="Gene3D" id="3.30.160.270">
    <property type="match status" value="1"/>
</dbReference>
<evidence type="ECO:0000256" key="8">
    <source>
        <dbReference type="ARBA" id="ARBA00022723"/>
    </source>
</evidence>
<dbReference type="PANTHER" id="PTHR10277">
    <property type="entry name" value="HOMOCITRATE SYNTHASE-RELATED"/>
    <property type="match status" value="1"/>
</dbReference>
<keyword evidence="15" id="KW-1185">Reference proteome</keyword>
<dbReference type="GO" id="GO:0003852">
    <property type="term" value="F:2-isopropylmalate synthase activity"/>
    <property type="evidence" value="ECO:0007669"/>
    <property type="project" value="UniProtKB-EC"/>
</dbReference>
<evidence type="ECO:0000313" key="15">
    <source>
        <dbReference type="Proteomes" id="UP001596044"/>
    </source>
</evidence>
<evidence type="ECO:0000256" key="1">
    <source>
        <dbReference type="ARBA" id="ARBA00004689"/>
    </source>
</evidence>
<evidence type="ECO:0000256" key="6">
    <source>
        <dbReference type="ARBA" id="ARBA00022605"/>
    </source>
</evidence>
<dbReference type="InterPro" id="IPR054691">
    <property type="entry name" value="LeuA/HCS_post-cat"/>
</dbReference>
<protein>
    <recommendedName>
        <fullName evidence="4 11">2-isopropylmalate synthase</fullName>
        <ecNumber evidence="3 11">2.3.3.13</ecNumber>
    </recommendedName>
</protein>
<dbReference type="SUPFAM" id="SSF110921">
    <property type="entry name" value="2-isopropylmalate synthase LeuA, allosteric (dimerisation) domain"/>
    <property type="match status" value="1"/>
</dbReference>
<dbReference type="PROSITE" id="PS50991">
    <property type="entry name" value="PYR_CT"/>
    <property type="match status" value="1"/>
</dbReference>
<dbReference type="InterPro" id="IPR036230">
    <property type="entry name" value="LeuA_allosteric_dom_sf"/>
</dbReference>
<evidence type="ECO:0000256" key="7">
    <source>
        <dbReference type="ARBA" id="ARBA00022679"/>
    </source>
</evidence>
<evidence type="ECO:0000259" key="13">
    <source>
        <dbReference type="PROSITE" id="PS50991"/>
    </source>
</evidence>
<proteinExistence type="inferred from homology"/>
<dbReference type="InterPro" id="IPR000891">
    <property type="entry name" value="PYR_CT"/>
</dbReference>
<gene>
    <name evidence="14" type="ORF">ACFPOG_01240</name>
</gene>
<keyword evidence="5" id="KW-0432">Leucine biosynthesis</keyword>
<dbReference type="Pfam" id="PF00682">
    <property type="entry name" value="HMGL-like"/>
    <property type="match status" value="1"/>
</dbReference>
<dbReference type="NCBIfam" id="NF002086">
    <property type="entry name" value="PRK00915.1-3"/>
    <property type="match status" value="1"/>
</dbReference>
<comment type="caution">
    <text evidence="14">The sequence shown here is derived from an EMBL/GenBank/DDBJ whole genome shotgun (WGS) entry which is preliminary data.</text>
</comment>
<dbReference type="SUPFAM" id="SSF51569">
    <property type="entry name" value="Aldolase"/>
    <property type="match status" value="1"/>
</dbReference>
<keyword evidence="8" id="KW-0479">Metal-binding</keyword>
<dbReference type="RefSeq" id="WP_270880435.1">
    <property type="nucleotide sequence ID" value="NZ_JAQFVF010000033.1"/>
</dbReference>
<keyword evidence="7 12" id="KW-0808">Transferase</keyword>
<dbReference type="InterPro" id="IPR013709">
    <property type="entry name" value="2-isopropylmalate_synth_dimer"/>
</dbReference>
<evidence type="ECO:0000256" key="5">
    <source>
        <dbReference type="ARBA" id="ARBA00022430"/>
    </source>
</evidence>
<evidence type="ECO:0000256" key="2">
    <source>
        <dbReference type="ARBA" id="ARBA00009396"/>
    </source>
</evidence>
<dbReference type="InterPro" id="IPR013785">
    <property type="entry name" value="Aldolase_TIM"/>
</dbReference>
<dbReference type="Pfam" id="PF08502">
    <property type="entry name" value="LeuA_dimer"/>
    <property type="match status" value="1"/>
</dbReference>
<dbReference type="InterPro" id="IPR050073">
    <property type="entry name" value="2-IPM_HCS-like"/>
</dbReference>
<reference evidence="15" key="1">
    <citation type="journal article" date="2019" name="Int. J. Syst. Evol. Microbiol.">
        <title>The Global Catalogue of Microorganisms (GCM) 10K type strain sequencing project: providing services to taxonomists for standard genome sequencing and annotation.</title>
        <authorList>
            <consortium name="The Broad Institute Genomics Platform"/>
            <consortium name="The Broad Institute Genome Sequencing Center for Infectious Disease"/>
            <person name="Wu L."/>
            <person name="Ma J."/>
        </authorList>
    </citation>
    <scope>NUCLEOTIDE SEQUENCE [LARGE SCALE GENOMIC DNA]</scope>
    <source>
        <strain evidence="15">KACC 11904</strain>
    </source>
</reference>
<keyword evidence="14" id="KW-0012">Acyltransferase</keyword>
<keyword evidence="6" id="KW-0028">Amino-acid biosynthesis</keyword>
<evidence type="ECO:0000256" key="3">
    <source>
        <dbReference type="ARBA" id="ARBA00012973"/>
    </source>
</evidence>
<dbReference type="Gene3D" id="3.20.20.70">
    <property type="entry name" value="Aldolase class I"/>
    <property type="match status" value="1"/>
</dbReference>
<dbReference type="EC" id="2.3.3.13" evidence="3 11"/>
<keyword evidence="9" id="KW-0464">Manganese</keyword>
<evidence type="ECO:0000313" key="14">
    <source>
        <dbReference type="EMBL" id="MFC5446873.1"/>
    </source>
</evidence>
<dbReference type="InterPro" id="IPR005671">
    <property type="entry name" value="LeuA_bact_synth"/>
</dbReference>
<dbReference type="Proteomes" id="UP001596044">
    <property type="component" value="Unassembled WGS sequence"/>
</dbReference>
<dbReference type="NCBIfam" id="TIGR00973">
    <property type="entry name" value="leuA_bact"/>
    <property type="match status" value="1"/>
</dbReference>
<feature type="domain" description="Pyruvate carboxyltransferase" evidence="13">
    <location>
        <begin position="9"/>
        <end position="271"/>
    </location>
</feature>
<comment type="pathway">
    <text evidence="1">Amino-acid biosynthesis; L-leucine biosynthesis; L-leucine from 3-methyl-2-oxobutanoate: step 1/4.</text>
</comment>
<comment type="similarity">
    <text evidence="2">Belongs to the alpha-IPM synthase/homocitrate synthase family. LeuA type 1 subfamily.</text>
</comment>
<evidence type="ECO:0000256" key="10">
    <source>
        <dbReference type="ARBA" id="ARBA00023304"/>
    </source>
</evidence>
<name>A0ABW0K1E2_9BACL</name>
<evidence type="ECO:0000256" key="11">
    <source>
        <dbReference type="NCBIfam" id="TIGR00973"/>
    </source>
</evidence>
<accession>A0ABW0K1E2</accession>
<sequence>MENIQNRRIRIFDTTLRDGEQAPGASLYPEEKIRIARQLAKMGVDTIEPGFPISSPGDFQAVQQISRELHNVEICGFARAMKADIDAAVRATQDAAQRRIHMFLSSSDIHLDFQLRKSRQQVVEMARSMVAYAKQFVDRIEFSPMDATRTGDEFLFEVLEAVIAEGATILNIPDTVGYALPEEYGNMFRRVRQSVRGGDTVEYSAHCHNDLGLAVANSLAAIAAGVTHVEVTVNGVGERAGNCSLEELVMAIETRKMTMGVETGIITSEVFNTSKMVSRIMGFPIAYNKPIVGRNAFQHEAGIHQDGLLKNRSTYEIMDPEKLGIPRSMIILGKHSGRHALKHRVGQFGVELTAEELDALYTRFKEKADEQKIVTDDQLMELVGATVEGHMEAFTLTHVHVVSSSDRERIASVSVRNNETGEEQAFSGSGEGPIEAIVQSLSQAMPMNVVFSDLELHSLSTGEKATGEAEVTISVNGETFKNTGIDQDILVAIAKAYVSACNQAARVQRQSEAGATASSAS</sequence>
<dbReference type="PROSITE" id="PS00815">
    <property type="entry name" value="AIPM_HOMOCIT_SYNTH_1"/>
    <property type="match status" value="1"/>
</dbReference>
<keyword evidence="10" id="KW-0100">Branched-chain amino acid biosynthesis</keyword>
<dbReference type="InterPro" id="IPR002034">
    <property type="entry name" value="AIPM/Hcit_synth_CS"/>
</dbReference>
<evidence type="ECO:0000256" key="4">
    <source>
        <dbReference type="ARBA" id="ARBA00018198"/>
    </source>
</evidence>
<dbReference type="EMBL" id="JBHSMJ010000004">
    <property type="protein sequence ID" value="MFC5446873.1"/>
    <property type="molecule type" value="Genomic_DNA"/>
</dbReference>
<organism evidence="14 15">
    <name type="scientific">Paenibacillus aestuarii</name>
    <dbReference type="NCBI Taxonomy" id="516965"/>
    <lineage>
        <taxon>Bacteria</taxon>
        <taxon>Bacillati</taxon>
        <taxon>Bacillota</taxon>
        <taxon>Bacilli</taxon>
        <taxon>Bacillales</taxon>
        <taxon>Paenibacillaceae</taxon>
        <taxon>Paenibacillus</taxon>
    </lineage>
</organism>
<evidence type="ECO:0000256" key="12">
    <source>
        <dbReference type="RuleBase" id="RU003523"/>
    </source>
</evidence>
<dbReference type="CDD" id="cd07940">
    <property type="entry name" value="DRE_TIM_IPMS"/>
    <property type="match status" value="1"/>
</dbReference>
<dbReference type="Gene3D" id="1.10.238.260">
    <property type="match status" value="1"/>
</dbReference>